<dbReference type="InterPro" id="IPR007627">
    <property type="entry name" value="RNA_pol_sigma70_r2"/>
</dbReference>
<evidence type="ECO:0000256" key="7">
    <source>
        <dbReference type="ARBA" id="ARBA00023172"/>
    </source>
</evidence>
<feature type="domain" description="Core-binding (CB)" evidence="12">
    <location>
        <begin position="480"/>
        <end position="559"/>
    </location>
</feature>
<dbReference type="Pfam" id="PF20239">
    <property type="entry name" value="DUF6596"/>
    <property type="match status" value="1"/>
</dbReference>
<dbReference type="Gene3D" id="1.10.443.10">
    <property type="entry name" value="Intergrase catalytic core"/>
    <property type="match status" value="1"/>
</dbReference>
<gene>
    <name evidence="13" type="ORF">Mam01_65630</name>
</gene>
<feature type="region of interest" description="Disordered" evidence="10">
    <location>
        <begin position="820"/>
        <end position="845"/>
    </location>
</feature>
<dbReference type="PANTHER" id="PTHR47756:SF1">
    <property type="entry name" value="BLL0085 PROTEIN"/>
    <property type="match status" value="1"/>
</dbReference>
<evidence type="ECO:0000256" key="6">
    <source>
        <dbReference type="ARBA" id="ARBA00023163"/>
    </source>
</evidence>
<evidence type="ECO:0000313" key="13">
    <source>
        <dbReference type="EMBL" id="GIH36399.1"/>
    </source>
</evidence>
<dbReference type="InterPro" id="IPR044068">
    <property type="entry name" value="CB"/>
</dbReference>
<name>A0ABQ4FNM4_9ACTN</name>
<keyword evidence="14" id="KW-1185">Reference proteome</keyword>
<evidence type="ECO:0000259" key="12">
    <source>
        <dbReference type="PROSITE" id="PS51900"/>
    </source>
</evidence>
<evidence type="ECO:0000256" key="10">
    <source>
        <dbReference type="SAM" id="MobiDB-lite"/>
    </source>
</evidence>
<dbReference type="Gene3D" id="1.10.1740.10">
    <property type="match status" value="1"/>
</dbReference>
<keyword evidence="5 8" id="KW-0238">DNA-binding</keyword>
<comment type="similarity">
    <text evidence="1 9">Belongs to the sigma-70 factor family. ECF subfamily.</text>
</comment>
<evidence type="ECO:0000256" key="1">
    <source>
        <dbReference type="ARBA" id="ARBA00010641"/>
    </source>
</evidence>
<dbReference type="InterPro" id="IPR010998">
    <property type="entry name" value="Integrase_recombinase_N"/>
</dbReference>
<dbReference type="InterPro" id="IPR011010">
    <property type="entry name" value="DNA_brk_join_enz"/>
</dbReference>
<evidence type="ECO:0000256" key="5">
    <source>
        <dbReference type="ARBA" id="ARBA00023125"/>
    </source>
</evidence>
<dbReference type="InterPro" id="IPR004107">
    <property type="entry name" value="Integrase_SAM-like_N"/>
</dbReference>
<dbReference type="InterPro" id="IPR013324">
    <property type="entry name" value="RNA_pol_sigma_r3/r4-like"/>
</dbReference>
<dbReference type="SUPFAM" id="SSF56349">
    <property type="entry name" value="DNA breaking-rejoining enzymes"/>
    <property type="match status" value="2"/>
</dbReference>
<dbReference type="Proteomes" id="UP000651728">
    <property type="component" value="Unassembled WGS sequence"/>
</dbReference>
<evidence type="ECO:0000256" key="3">
    <source>
        <dbReference type="ARBA" id="ARBA00023015"/>
    </source>
</evidence>
<dbReference type="SUPFAM" id="SSF88659">
    <property type="entry name" value="Sigma3 and sigma4 domains of RNA polymerase sigma factors"/>
    <property type="match status" value="1"/>
</dbReference>
<sequence>MSGTDALIGRVTSRADPPRDERGVIDAVWKLESARIVAGLLRLVGDVGLAEELAQEAVLAALEQWPASGIPDNPGAWLMAVAKRRAVDHLRREDRHGRGQERLAHDLSTRPGDDAREMDDILGAVDGEVGDDVLRLMFVSCHPVLPAESRVALTLRLVGGLRTDEIARAFLVTETAVAQRIVRAKRALADAGVPFEVPSGPDRTARLASVLEVVYLVFNEGYSATAGDDLMRPSLCLEALRLGRLLAGLVPGEAEAHGLVALMELQQSRSAARTGPSGEPVVLHEQNRGRWDRLLIRRGFAALLRARQAGGPLGPYVLQAAVAACHAGAATAEETDWPRIASLYDALVRVLPTPVVQLNRAVALAMAYGPDAGLALADTLTGEPALAGYHLLPAVRGDLLARLGRREEARAEFERAASLTRNAPERDVLLRRAATCAANAAEGIADIGGIGSVEGVGRIAGIGGVGGVEGGIGGVGVGGVVLGEAVRVFLARPGLTAGTLRSYGQTLSRLCLRLGADLPLQEATPQRVAEVFAAEWGTAAGATWNRHRAALRSFAAWAAGHGLISADPADGPTTGQTADPAAGKAVDRAAVPDARVAGLGADRAAVPDVDRAAVTGARVAGLGADWGTELAAALDRRPEPRGRVRPIARPHLEDLWARPDVAPRERALWLLLYESAAPAEWALSLDVQDLDLPGMSAVVRGRRRRIRWEAGTAALLPPLVGDRRRGPLFLTDRRPGPGRAPAAADLCPHTGRSRLSYERAEHLFKRATRDLDPGGEGYTLHRLRHSRLAHLAEDGWTAPMLMSLSGHTSARTLRELVRAGQPAEVTADPPCPPPERPRMPARPSA</sequence>
<organism evidence="13 14">
    <name type="scientific">Microbispora amethystogenes</name>
    <dbReference type="NCBI Taxonomy" id="1427754"/>
    <lineage>
        <taxon>Bacteria</taxon>
        <taxon>Bacillati</taxon>
        <taxon>Actinomycetota</taxon>
        <taxon>Actinomycetes</taxon>
        <taxon>Streptosporangiales</taxon>
        <taxon>Streptosporangiaceae</taxon>
        <taxon>Microbispora</taxon>
    </lineage>
</organism>
<evidence type="ECO:0000313" key="14">
    <source>
        <dbReference type="Proteomes" id="UP000651728"/>
    </source>
</evidence>
<evidence type="ECO:0000256" key="2">
    <source>
        <dbReference type="ARBA" id="ARBA00022908"/>
    </source>
</evidence>
<feature type="domain" description="Tyr recombinase" evidence="11">
    <location>
        <begin position="642"/>
        <end position="827"/>
    </location>
</feature>
<keyword evidence="3 9" id="KW-0805">Transcription regulation</keyword>
<keyword evidence="4 9" id="KW-0731">Sigma factor</keyword>
<keyword evidence="7" id="KW-0233">DNA recombination</keyword>
<dbReference type="InterPro" id="IPR000838">
    <property type="entry name" value="RNA_pol_sigma70_ECF_CS"/>
</dbReference>
<feature type="region of interest" description="Disordered" evidence="10">
    <location>
        <begin position="91"/>
        <end position="110"/>
    </location>
</feature>
<evidence type="ECO:0000256" key="9">
    <source>
        <dbReference type="RuleBase" id="RU000716"/>
    </source>
</evidence>
<dbReference type="Pfam" id="PF00589">
    <property type="entry name" value="Phage_integrase"/>
    <property type="match status" value="1"/>
</dbReference>
<keyword evidence="6 9" id="KW-0804">Transcription</keyword>
<dbReference type="Pfam" id="PF08281">
    <property type="entry name" value="Sigma70_r4_2"/>
    <property type="match status" value="1"/>
</dbReference>
<dbReference type="EMBL" id="BOOB01000059">
    <property type="protein sequence ID" value="GIH36399.1"/>
    <property type="molecule type" value="Genomic_DNA"/>
</dbReference>
<evidence type="ECO:0000256" key="8">
    <source>
        <dbReference type="PROSITE-ProRule" id="PRU01248"/>
    </source>
</evidence>
<protein>
    <recommendedName>
        <fullName evidence="9">RNA polymerase sigma factor</fullName>
    </recommendedName>
</protein>
<evidence type="ECO:0000259" key="11">
    <source>
        <dbReference type="PROSITE" id="PS51898"/>
    </source>
</evidence>
<dbReference type="Gene3D" id="1.10.150.130">
    <property type="match status" value="1"/>
</dbReference>
<dbReference type="SUPFAM" id="SSF88946">
    <property type="entry name" value="Sigma2 domain of RNA polymerase sigma factors"/>
    <property type="match status" value="1"/>
</dbReference>
<comment type="caution">
    <text evidence="13">The sequence shown here is derived from an EMBL/GenBank/DDBJ whole genome shotgun (WGS) entry which is preliminary data.</text>
</comment>
<dbReference type="Pfam" id="PF04542">
    <property type="entry name" value="Sigma70_r2"/>
    <property type="match status" value="1"/>
</dbReference>
<dbReference type="PROSITE" id="PS01063">
    <property type="entry name" value="SIGMA70_ECF"/>
    <property type="match status" value="1"/>
</dbReference>
<dbReference type="InterPro" id="IPR013762">
    <property type="entry name" value="Integrase-like_cat_sf"/>
</dbReference>
<dbReference type="PROSITE" id="PS51898">
    <property type="entry name" value="TYR_RECOMBINASE"/>
    <property type="match status" value="1"/>
</dbReference>
<keyword evidence="2" id="KW-0229">DNA integration</keyword>
<dbReference type="Gene3D" id="1.10.10.10">
    <property type="entry name" value="Winged helix-like DNA-binding domain superfamily/Winged helix DNA-binding domain"/>
    <property type="match status" value="1"/>
</dbReference>
<dbReference type="Pfam" id="PF02899">
    <property type="entry name" value="Phage_int_SAM_1"/>
    <property type="match status" value="1"/>
</dbReference>
<accession>A0ABQ4FNM4</accession>
<dbReference type="CDD" id="cd00397">
    <property type="entry name" value="DNA_BRE_C"/>
    <property type="match status" value="1"/>
</dbReference>
<dbReference type="PROSITE" id="PS51900">
    <property type="entry name" value="CB"/>
    <property type="match status" value="1"/>
</dbReference>
<dbReference type="PANTHER" id="PTHR47756">
    <property type="entry name" value="BLL6612 PROTEIN-RELATED"/>
    <property type="match status" value="1"/>
</dbReference>
<dbReference type="InterPro" id="IPR013249">
    <property type="entry name" value="RNA_pol_sigma70_r4_t2"/>
</dbReference>
<reference evidence="13 14" key="1">
    <citation type="submission" date="2021-01" db="EMBL/GenBank/DDBJ databases">
        <title>Whole genome shotgun sequence of Microbispora amethystogenes NBRC 101907.</title>
        <authorList>
            <person name="Komaki H."/>
            <person name="Tamura T."/>
        </authorList>
    </citation>
    <scope>NUCLEOTIDE SEQUENCE [LARGE SCALE GENOMIC DNA]</scope>
    <source>
        <strain evidence="13 14">NBRC 101907</strain>
    </source>
</reference>
<dbReference type="InterPro" id="IPR046531">
    <property type="entry name" value="DUF6596"/>
</dbReference>
<evidence type="ECO:0000256" key="4">
    <source>
        <dbReference type="ARBA" id="ARBA00023082"/>
    </source>
</evidence>
<dbReference type="InterPro" id="IPR036388">
    <property type="entry name" value="WH-like_DNA-bd_sf"/>
</dbReference>
<dbReference type="InterPro" id="IPR013325">
    <property type="entry name" value="RNA_pol_sigma_r2"/>
</dbReference>
<proteinExistence type="inferred from homology"/>
<dbReference type="InterPro" id="IPR002104">
    <property type="entry name" value="Integrase_catalytic"/>
</dbReference>